<evidence type="ECO:0000313" key="14">
    <source>
        <dbReference type="Proteomes" id="UP000515163"/>
    </source>
</evidence>
<evidence type="ECO:0000256" key="7">
    <source>
        <dbReference type="ARBA" id="ARBA00023015"/>
    </source>
</evidence>
<feature type="domain" description="C2H2-type" evidence="13">
    <location>
        <begin position="208"/>
        <end position="236"/>
    </location>
</feature>
<dbReference type="GO" id="GO:0000978">
    <property type="term" value="F:RNA polymerase II cis-regulatory region sequence-specific DNA binding"/>
    <property type="evidence" value="ECO:0007669"/>
    <property type="project" value="TreeGrafter"/>
</dbReference>
<dbReference type="Pfam" id="PF00096">
    <property type="entry name" value="zf-C2H2"/>
    <property type="match status" value="4"/>
</dbReference>
<dbReference type="GeneID" id="116297328"/>
<evidence type="ECO:0000256" key="2">
    <source>
        <dbReference type="ARBA" id="ARBA00006991"/>
    </source>
</evidence>
<evidence type="ECO:0000259" key="13">
    <source>
        <dbReference type="PROSITE" id="PS50157"/>
    </source>
</evidence>
<dbReference type="SUPFAM" id="SSF57667">
    <property type="entry name" value="beta-beta-alpha zinc fingers"/>
    <property type="match status" value="3"/>
</dbReference>
<evidence type="ECO:0000256" key="4">
    <source>
        <dbReference type="ARBA" id="ARBA00022737"/>
    </source>
</evidence>
<dbReference type="RefSeq" id="XP_031561407.1">
    <property type="nucleotide sequence ID" value="XM_031705547.1"/>
</dbReference>
<dbReference type="SMART" id="SM00355">
    <property type="entry name" value="ZnF_C2H2"/>
    <property type="match status" value="6"/>
</dbReference>
<keyword evidence="9" id="KW-0804">Transcription</keyword>
<dbReference type="FunFam" id="3.30.160.60:FF:000671">
    <property type="entry name" value="Zinc finger protein 26"/>
    <property type="match status" value="1"/>
</dbReference>
<organism evidence="14 15">
    <name type="scientific">Actinia tenebrosa</name>
    <name type="common">Australian red waratah sea anemone</name>
    <dbReference type="NCBI Taxonomy" id="6105"/>
    <lineage>
        <taxon>Eukaryota</taxon>
        <taxon>Metazoa</taxon>
        <taxon>Cnidaria</taxon>
        <taxon>Anthozoa</taxon>
        <taxon>Hexacorallia</taxon>
        <taxon>Actiniaria</taxon>
        <taxon>Actiniidae</taxon>
        <taxon>Actinia</taxon>
    </lineage>
</organism>
<comment type="similarity">
    <text evidence="2">Belongs to the krueppel C2H2-type zinc-finger protein family.</text>
</comment>
<evidence type="ECO:0000313" key="15">
    <source>
        <dbReference type="RefSeq" id="XP_031561407.1"/>
    </source>
</evidence>
<proteinExistence type="inferred from homology"/>
<keyword evidence="10" id="KW-0539">Nucleus</keyword>
<feature type="domain" description="C2H2-type" evidence="13">
    <location>
        <begin position="273"/>
        <end position="300"/>
    </location>
</feature>
<sequence length="389" mass="43550">MNVDKIPSTSNSLNPKHEQKKIQEKAKRELDAIIQSWKDNSEGIVHVVSGTEKGDQPLQDLHASYPSGREEIEGSNCSSLQLYLYENEATPLNGGQSVPQFSMASKFEVQSNDELQVATGLCHQAGDVVNSAENYSSMCLEDDRNLAVKTKLKNFKFKDISVSTVVAGAVCSSVEKSVSTVNRSDGTVGLSVGNDTTDSPYNNNQKKNFCNSCRKYYKHASHLSRHIKAAHENQKPHLCNICNATFTRSESLIGHLRKHEQRDKAEMSKHGPYKCPKCHKSYQQAYNVTRHLLSHNGVKPFKCTECNKSFTQYTGLSRHLVLHKGSRDFECKKCGKSFARLFVLNRHMLTHTDDKPYKCFVCSKSFIRASQLSIHMNSHQKKGSNSSVG</sequence>
<comment type="subcellular location">
    <subcellularLocation>
        <location evidence="1">Nucleus</location>
    </subcellularLocation>
</comment>
<dbReference type="PANTHER" id="PTHR24399:SF23">
    <property type="entry name" value="C2H2-TYPE DOMAIN-CONTAINING PROTEIN"/>
    <property type="match status" value="1"/>
</dbReference>
<dbReference type="GO" id="GO:0008270">
    <property type="term" value="F:zinc ion binding"/>
    <property type="evidence" value="ECO:0007669"/>
    <property type="project" value="UniProtKB-KW"/>
</dbReference>
<dbReference type="PROSITE" id="PS50157">
    <property type="entry name" value="ZINC_FINGER_C2H2_2"/>
    <property type="match status" value="6"/>
</dbReference>
<evidence type="ECO:0000256" key="9">
    <source>
        <dbReference type="ARBA" id="ARBA00023163"/>
    </source>
</evidence>
<feature type="compositionally biased region" description="Basic and acidic residues" evidence="12">
    <location>
        <begin position="15"/>
        <end position="25"/>
    </location>
</feature>
<evidence type="ECO:0000256" key="5">
    <source>
        <dbReference type="ARBA" id="ARBA00022771"/>
    </source>
</evidence>
<dbReference type="Proteomes" id="UP000515163">
    <property type="component" value="Unplaced"/>
</dbReference>
<keyword evidence="8" id="KW-0238">DNA-binding</keyword>
<keyword evidence="6" id="KW-0862">Zinc</keyword>
<dbReference type="FunFam" id="3.30.160.60:FF:000358">
    <property type="entry name" value="zinc finger protein 24"/>
    <property type="match status" value="1"/>
</dbReference>
<feature type="domain" description="C2H2-type" evidence="13">
    <location>
        <begin position="237"/>
        <end position="264"/>
    </location>
</feature>
<dbReference type="PANTHER" id="PTHR24399">
    <property type="entry name" value="ZINC FINGER AND BTB DOMAIN-CONTAINING"/>
    <property type="match status" value="1"/>
</dbReference>
<dbReference type="Pfam" id="PF13912">
    <property type="entry name" value="zf-C2H2_6"/>
    <property type="match status" value="1"/>
</dbReference>
<accession>A0A6P8I8J8</accession>
<dbReference type="InterPro" id="IPR036236">
    <property type="entry name" value="Znf_C2H2_sf"/>
</dbReference>
<keyword evidence="7" id="KW-0805">Transcription regulation</keyword>
<evidence type="ECO:0000256" key="6">
    <source>
        <dbReference type="ARBA" id="ARBA00022833"/>
    </source>
</evidence>
<feature type="domain" description="C2H2-type" evidence="13">
    <location>
        <begin position="301"/>
        <end position="328"/>
    </location>
</feature>
<feature type="domain" description="C2H2-type" evidence="13">
    <location>
        <begin position="329"/>
        <end position="356"/>
    </location>
</feature>
<keyword evidence="5 11" id="KW-0863">Zinc-finger</keyword>
<keyword evidence="4" id="KW-0677">Repeat</keyword>
<dbReference type="PROSITE" id="PS00028">
    <property type="entry name" value="ZINC_FINGER_C2H2_1"/>
    <property type="match status" value="6"/>
</dbReference>
<evidence type="ECO:0000256" key="3">
    <source>
        <dbReference type="ARBA" id="ARBA00022723"/>
    </source>
</evidence>
<evidence type="ECO:0000256" key="10">
    <source>
        <dbReference type="ARBA" id="ARBA00023242"/>
    </source>
</evidence>
<dbReference type="Gene3D" id="3.30.160.60">
    <property type="entry name" value="Classic Zinc Finger"/>
    <property type="match status" value="5"/>
</dbReference>
<dbReference type="InterPro" id="IPR013087">
    <property type="entry name" value="Znf_C2H2_type"/>
</dbReference>
<dbReference type="FunFam" id="3.30.160.60:FF:000065">
    <property type="entry name" value="B-cell CLL/lymphoma 6, member B"/>
    <property type="match status" value="1"/>
</dbReference>
<protein>
    <submittedName>
        <fullName evidence="15">Zinc finger protein 480-like</fullName>
    </submittedName>
</protein>
<feature type="region of interest" description="Disordered" evidence="12">
    <location>
        <begin position="1"/>
        <end position="25"/>
    </location>
</feature>
<dbReference type="GO" id="GO:0005654">
    <property type="term" value="C:nucleoplasm"/>
    <property type="evidence" value="ECO:0007669"/>
    <property type="project" value="TreeGrafter"/>
</dbReference>
<evidence type="ECO:0000256" key="8">
    <source>
        <dbReference type="ARBA" id="ARBA00023125"/>
    </source>
</evidence>
<dbReference type="KEGG" id="aten:116297328"/>
<keyword evidence="3" id="KW-0479">Metal-binding</keyword>
<name>A0A6P8I8J8_ACTTE</name>
<keyword evidence="14" id="KW-1185">Reference proteome</keyword>
<feature type="domain" description="C2H2-type" evidence="13">
    <location>
        <begin position="357"/>
        <end position="384"/>
    </location>
</feature>
<dbReference type="FunFam" id="3.30.160.60:FF:000770">
    <property type="entry name" value="zinc finger protein 16"/>
    <property type="match status" value="1"/>
</dbReference>
<evidence type="ECO:0000256" key="12">
    <source>
        <dbReference type="SAM" id="MobiDB-lite"/>
    </source>
</evidence>
<dbReference type="AlphaFoldDB" id="A0A6P8I8J8"/>
<dbReference type="OrthoDB" id="8918594at2759"/>
<dbReference type="InParanoid" id="A0A6P8I8J8"/>
<reference evidence="15" key="1">
    <citation type="submission" date="2025-08" db="UniProtKB">
        <authorList>
            <consortium name="RefSeq"/>
        </authorList>
    </citation>
    <scope>IDENTIFICATION</scope>
    <source>
        <tissue evidence="15">Tentacle</tissue>
    </source>
</reference>
<evidence type="ECO:0000256" key="11">
    <source>
        <dbReference type="PROSITE-ProRule" id="PRU00042"/>
    </source>
</evidence>
<evidence type="ECO:0000256" key="1">
    <source>
        <dbReference type="ARBA" id="ARBA00004123"/>
    </source>
</evidence>
<gene>
    <name evidence="15" type="primary">LOC116297328</name>
</gene>
<dbReference type="GO" id="GO:0001227">
    <property type="term" value="F:DNA-binding transcription repressor activity, RNA polymerase II-specific"/>
    <property type="evidence" value="ECO:0007669"/>
    <property type="project" value="TreeGrafter"/>
</dbReference>